<dbReference type="GO" id="GO:0033596">
    <property type="term" value="C:TSC1-TSC2 complex"/>
    <property type="evidence" value="ECO:0007669"/>
    <property type="project" value="TreeGrafter"/>
</dbReference>
<evidence type="ECO:0000256" key="1">
    <source>
        <dbReference type="ARBA" id="ARBA00022468"/>
    </source>
</evidence>
<dbReference type="Gene3D" id="3.40.50.11210">
    <property type="entry name" value="Rap/Ran-GAP"/>
    <property type="match status" value="1"/>
</dbReference>
<dbReference type="PROSITE" id="PS50085">
    <property type="entry name" value="RAPGAP"/>
    <property type="match status" value="1"/>
</dbReference>
<dbReference type="eggNOG" id="KOG3687">
    <property type="taxonomic scope" value="Eukaryota"/>
</dbReference>
<evidence type="ECO:0000256" key="3">
    <source>
        <dbReference type="SAM" id="MobiDB-lite"/>
    </source>
</evidence>
<dbReference type="EMBL" id="KE504177">
    <property type="protein sequence ID" value="EPS97311.1"/>
    <property type="molecule type" value="Genomic_DNA"/>
</dbReference>
<dbReference type="PANTHER" id="PTHR10063:SF0">
    <property type="entry name" value="TUBERIN"/>
    <property type="match status" value="1"/>
</dbReference>
<accession>S8DVZ4</accession>
<dbReference type="FunFam" id="3.40.50.11210:FF:000007">
    <property type="entry name" value="Tuberous sclerosis 2"/>
    <property type="match status" value="1"/>
</dbReference>
<dbReference type="InterPro" id="IPR000331">
    <property type="entry name" value="Rap/Ran_GAP_dom"/>
</dbReference>
<feature type="compositionally biased region" description="Polar residues" evidence="3">
    <location>
        <begin position="1102"/>
        <end position="1112"/>
    </location>
</feature>
<feature type="region of interest" description="Disordered" evidence="3">
    <location>
        <begin position="864"/>
        <end position="893"/>
    </location>
</feature>
<dbReference type="InterPro" id="IPR016024">
    <property type="entry name" value="ARM-type_fold"/>
</dbReference>
<dbReference type="InParanoid" id="S8DVZ4"/>
<gene>
    <name evidence="5" type="ORF">FOMPIDRAFT_1166653</name>
</gene>
<proteinExistence type="predicted"/>
<feature type="domain" description="Rap-GAP" evidence="4">
    <location>
        <begin position="1624"/>
        <end position="1860"/>
    </location>
</feature>
<keyword evidence="6" id="KW-1185">Reference proteome</keyword>
<evidence type="ECO:0000313" key="6">
    <source>
        <dbReference type="Proteomes" id="UP000015241"/>
    </source>
</evidence>
<reference evidence="5 6" key="1">
    <citation type="journal article" date="2012" name="Science">
        <title>The Paleozoic origin of enzymatic lignin decomposition reconstructed from 31 fungal genomes.</title>
        <authorList>
            <person name="Floudas D."/>
            <person name="Binder M."/>
            <person name="Riley R."/>
            <person name="Barry K."/>
            <person name="Blanchette R.A."/>
            <person name="Henrissat B."/>
            <person name="Martinez A.T."/>
            <person name="Otillar R."/>
            <person name="Spatafora J.W."/>
            <person name="Yadav J.S."/>
            <person name="Aerts A."/>
            <person name="Benoit I."/>
            <person name="Boyd A."/>
            <person name="Carlson A."/>
            <person name="Copeland A."/>
            <person name="Coutinho P.M."/>
            <person name="de Vries R.P."/>
            <person name="Ferreira P."/>
            <person name="Findley K."/>
            <person name="Foster B."/>
            <person name="Gaskell J."/>
            <person name="Glotzer D."/>
            <person name="Gorecki P."/>
            <person name="Heitman J."/>
            <person name="Hesse C."/>
            <person name="Hori C."/>
            <person name="Igarashi K."/>
            <person name="Jurgens J.A."/>
            <person name="Kallen N."/>
            <person name="Kersten P."/>
            <person name="Kohler A."/>
            <person name="Kuees U."/>
            <person name="Kumar T.K.A."/>
            <person name="Kuo A."/>
            <person name="LaButti K."/>
            <person name="Larrondo L.F."/>
            <person name="Lindquist E."/>
            <person name="Ling A."/>
            <person name="Lombard V."/>
            <person name="Lucas S."/>
            <person name="Lundell T."/>
            <person name="Martin R."/>
            <person name="McLaughlin D.J."/>
            <person name="Morgenstern I."/>
            <person name="Morin E."/>
            <person name="Murat C."/>
            <person name="Nagy L.G."/>
            <person name="Nolan M."/>
            <person name="Ohm R.A."/>
            <person name="Patyshakuliyeva A."/>
            <person name="Rokas A."/>
            <person name="Ruiz-Duenas F.J."/>
            <person name="Sabat G."/>
            <person name="Salamov A."/>
            <person name="Samejima M."/>
            <person name="Schmutz J."/>
            <person name="Slot J.C."/>
            <person name="St John F."/>
            <person name="Stenlid J."/>
            <person name="Sun H."/>
            <person name="Sun S."/>
            <person name="Syed K."/>
            <person name="Tsang A."/>
            <person name="Wiebenga A."/>
            <person name="Young D."/>
            <person name="Pisabarro A."/>
            <person name="Eastwood D.C."/>
            <person name="Martin F."/>
            <person name="Cullen D."/>
            <person name="Grigoriev I.V."/>
            <person name="Hibbett D.S."/>
        </authorList>
    </citation>
    <scope>NUCLEOTIDE SEQUENCE</scope>
    <source>
        <strain evidence="6">FP-58527</strain>
    </source>
</reference>
<dbReference type="HOGENOM" id="CLU_001124_0_0_1"/>
<evidence type="ECO:0000313" key="5">
    <source>
        <dbReference type="EMBL" id="EPS97311.1"/>
    </source>
</evidence>
<sequence length="1883" mass="209988">MLRNAAYEKFVQDYAVVEDEIRKLLLQLSREQQKIRDLAEAKHKKMVESEKVRERGHVQGMAVAKKAMEGVSVRLSVLTADQLGPVRCRISHPSCRSWQVQRGPAAASGATLRARRTSPERIHFTSYVQRWMSPQNDDIPRSFRPRASTSSFAPGLLNNWRRGRSGSVSTPTQPAPPMPPLSLEELIEALTPPAVPSLNHARTLCNMMATHTPRPRYAVLSPIIASLSSTESPPSLQAAGYDILAAYWTHSGSTALTTADRLSCLSLLFDFAVPWSTEVWESRFHALFAIIHSGVETVEMESVLLKVLRSWIEGAFDGLTRRDQPPSPEEWRERQSSVKQLTDFLTTLVGKPQFVSRLSEQDTMEVLKLWQRLIDRALSLPAEGFSLPSTPTSPINDGHASKATSPNRLQLAHRRNVSSISIPQAAALRHPADIATEAYVTYLATRLTALAPHYLEIILPLLFRCLAYYSTPLPRIAPATSPPYQHPLEKLVTDKLKDLVAGPYSSSCTRIIKHHLLPSVTASWSDAQTTVGALRTLRVSIREALVNRLSRALIMRASAMEYTPAGVPTRLDLERELVARAWAQDEVASWDLLKFRGVLCRAVKAWVEGPESGEGPPPVAREQVLTEAANIVKDVVQTLDSRDEDDEVDEEEVSAVGDILHALVAYVQHLRDRDGASIVLSLSCVDDTTPLLAVISTVLGQDLNTTAIYPVLPSILLSVARHLPDVDIAGVLKTMSERYNLSPMSPGWLEDWNNVLSIPGLFSSSRPATREQAMTILEAVWEIVKDIPDYRRPLAKLVFEFWKEQTNGRTEDVVVSVVFRILADEVVFRSAENMSDASGESEHSQVAHRILDFLTNLAMKREEEEDDAASIRTSDVPVSPQTMHTLSNAASPTLMRAQSELPARERDGGLPSLSAMSSFITNTFNPSHSRSRSQPRPAAENAPTVESPSATPPEPPSMPKSVGAVAALASVFSQFAFTPLVHVEGNMLLAQRVFEILVDLLSTAECIRARLTVLQFLMRFRVDRDHKLYYASAEFYDRDGNIAALAALINRNPRHPAAAEQAAMGQDLRTARPRVPQERDGRRPSRGRGGPSTKLESRSRSRTNPRLVSTPASLRQLKARDPMWSFPETHPFVIDLVDTPSEVLMSYDPSGPKDGVVLPWSRYLRKLVDIIEGEKEWEILSYVLCHIPTQLANKHLFCGPRSKIVLQALVSTICTGILSNSFAAHVERWPDNLIARDAHGLAYHVLTVLISYKRCFPDLHIQHLVVEAFLQGLSGQPSTIKCCLHGLALSAFELQPSMTKYLSTILNKLSDIMSNPVMAVHIIDFLAIIGSLPTLHSNFNEDDYKMVFAVALQYLQHYNHSGDMPISWALAQHVRIMSYYIVYLWFLAVDLQDRPRHIKFISRQLLLANEGKDEIDEPTEVCFDWLARYTYASADPRPAESMLSDIVMNPAVQPQHAEPAISEKTWVGGTAVITVRTLARRGWIEVVTRRCSGLTKFMCRAENVPMVTVGDVDPDMAFVAATLTLDRGVQRNGVEECNDEASSQGEASIADELRSKLGGTAEDGSSRPDPISGYVWSGSAPSQRRKDVTIDPAFFLMQLSSYPDNVTTAKLRPVTDSSRIHNFFRSIDRMPVIDTHKVGILYVAPGQREESEILRNTHGSPAYSRFLEGIARLINLRGQKDVYAGGLDPDEDGEYAYAWWDDTGQILFHAATLMPASDRNCTNKKAHIGNDYVRVVWNDSGMPYRFDTLATQFQFVNIVIEPHSRGAIAAFSNNLHENEYFKVTVQRAEGMTEFTPIGDFKLISAENLPLLVRQLSLLTDWFVSVYDRTKNDSERTEMITNWRSRLQAIKRFRAQVLSHQVASTDDTPRGPIAQVHRDFTTIY</sequence>
<dbReference type="GO" id="GO:0051056">
    <property type="term" value="P:regulation of small GTPase mediated signal transduction"/>
    <property type="evidence" value="ECO:0007669"/>
    <property type="project" value="InterPro"/>
</dbReference>
<evidence type="ECO:0000259" key="4">
    <source>
        <dbReference type="PROSITE" id="PS50085"/>
    </source>
</evidence>
<dbReference type="PANTHER" id="PTHR10063">
    <property type="entry name" value="TUBERIN"/>
    <property type="match status" value="1"/>
</dbReference>
<dbReference type="STRING" id="743788.S8DVZ4"/>
<feature type="coiled-coil region" evidence="2">
    <location>
        <begin position="14"/>
        <end position="41"/>
    </location>
</feature>
<dbReference type="GO" id="GO:0005096">
    <property type="term" value="F:GTPase activator activity"/>
    <property type="evidence" value="ECO:0007669"/>
    <property type="project" value="UniProtKB-KW"/>
</dbReference>
<dbReference type="Pfam" id="PF02145">
    <property type="entry name" value="Rap_GAP"/>
    <property type="match status" value="1"/>
</dbReference>
<feature type="region of interest" description="Disordered" evidence="3">
    <location>
        <begin position="924"/>
        <end position="960"/>
    </location>
</feature>
<dbReference type="SUPFAM" id="SSF48371">
    <property type="entry name" value="ARM repeat"/>
    <property type="match status" value="1"/>
</dbReference>
<dbReference type="InterPro" id="IPR027107">
    <property type="entry name" value="Tuberin/Ral-act_asu"/>
</dbReference>
<dbReference type="OrthoDB" id="19311at2759"/>
<dbReference type="InterPro" id="IPR018515">
    <property type="entry name" value="Tuberin-type_domain"/>
</dbReference>
<organism evidence="5 6">
    <name type="scientific">Fomitopsis schrenkii</name>
    <name type="common">Brown rot fungus</name>
    <dbReference type="NCBI Taxonomy" id="2126942"/>
    <lineage>
        <taxon>Eukaryota</taxon>
        <taxon>Fungi</taxon>
        <taxon>Dikarya</taxon>
        <taxon>Basidiomycota</taxon>
        <taxon>Agaricomycotina</taxon>
        <taxon>Agaricomycetes</taxon>
        <taxon>Polyporales</taxon>
        <taxon>Fomitopsis</taxon>
    </lineage>
</organism>
<dbReference type="InterPro" id="IPR035974">
    <property type="entry name" value="Rap/Ran-GAP_sf"/>
</dbReference>
<dbReference type="Pfam" id="PF03542">
    <property type="entry name" value="Tuberin"/>
    <property type="match status" value="1"/>
</dbReference>
<dbReference type="SUPFAM" id="SSF111347">
    <property type="entry name" value="Rap/Ran-GAP"/>
    <property type="match status" value="1"/>
</dbReference>
<feature type="compositionally biased region" description="Low complexity" evidence="3">
    <location>
        <begin position="926"/>
        <end position="949"/>
    </location>
</feature>
<evidence type="ECO:0000256" key="2">
    <source>
        <dbReference type="SAM" id="Coils"/>
    </source>
</evidence>
<dbReference type="GO" id="GO:0005634">
    <property type="term" value="C:nucleus"/>
    <property type="evidence" value="ECO:0007669"/>
    <property type="project" value="InterPro"/>
</dbReference>
<feature type="compositionally biased region" description="Polar residues" evidence="3">
    <location>
        <begin position="879"/>
        <end position="891"/>
    </location>
</feature>
<feature type="region of interest" description="Disordered" evidence="3">
    <location>
        <begin position="1558"/>
        <end position="1580"/>
    </location>
</feature>
<feature type="region of interest" description="Disordered" evidence="3">
    <location>
        <begin position="1056"/>
        <end position="1112"/>
    </location>
</feature>
<keyword evidence="1" id="KW-0343">GTPase activation</keyword>
<name>S8DVZ4_FOMSC</name>
<dbReference type="Proteomes" id="UP000015241">
    <property type="component" value="Unassembled WGS sequence"/>
</dbReference>
<protein>
    <recommendedName>
        <fullName evidence="4">Rap-GAP domain-containing protein</fullName>
    </recommendedName>
</protein>
<dbReference type="GO" id="GO:0032007">
    <property type="term" value="P:negative regulation of TOR signaling"/>
    <property type="evidence" value="ECO:0007669"/>
    <property type="project" value="TreeGrafter"/>
</dbReference>
<keyword evidence="2" id="KW-0175">Coiled coil</keyword>